<dbReference type="AlphaFoldDB" id="A0AAN4YS14"/>
<gene>
    <name evidence="1" type="ORF">Aory04_001049100</name>
</gene>
<reference evidence="1" key="1">
    <citation type="submission" date="2023-04" db="EMBL/GenBank/DDBJ databases">
        <title>Aspergillus oryzae NBRC 4228.</title>
        <authorList>
            <person name="Ichikawa N."/>
            <person name="Sato H."/>
            <person name="Tonouchi N."/>
        </authorList>
    </citation>
    <scope>NUCLEOTIDE SEQUENCE</scope>
    <source>
        <strain evidence="1">NBRC 4228</strain>
    </source>
</reference>
<dbReference type="EMBL" id="BSYA01000162">
    <property type="protein sequence ID" value="GMG35259.1"/>
    <property type="molecule type" value="Genomic_DNA"/>
</dbReference>
<organism evidence="1 2">
    <name type="scientific">Aspergillus oryzae</name>
    <name type="common">Yellow koji mold</name>
    <dbReference type="NCBI Taxonomy" id="5062"/>
    <lineage>
        <taxon>Eukaryota</taxon>
        <taxon>Fungi</taxon>
        <taxon>Dikarya</taxon>
        <taxon>Ascomycota</taxon>
        <taxon>Pezizomycotina</taxon>
        <taxon>Eurotiomycetes</taxon>
        <taxon>Eurotiomycetidae</taxon>
        <taxon>Eurotiales</taxon>
        <taxon>Aspergillaceae</taxon>
        <taxon>Aspergillus</taxon>
        <taxon>Aspergillus subgen. Circumdati</taxon>
    </lineage>
</organism>
<accession>A0AAN4YS14</accession>
<dbReference type="Proteomes" id="UP001165205">
    <property type="component" value="Unassembled WGS sequence"/>
</dbReference>
<sequence>MWSDATTAIPSIEERLTSLERSMREMTGMLRQILNQSPSVSNISVPPLARSVHTEETASIEGNSFGPFLPKPVRLIQDLQSEFFGETNRIPVESPFLGNSFEKGILDSKLSLKLVQLYGHSSCPSASIAANA</sequence>
<evidence type="ECO:0000313" key="2">
    <source>
        <dbReference type="Proteomes" id="UP001165205"/>
    </source>
</evidence>
<comment type="caution">
    <text evidence="1">The sequence shown here is derived from an EMBL/GenBank/DDBJ whole genome shotgun (WGS) entry which is preliminary data.</text>
</comment>
<proteinExistence type="predicted"/>
<name>A0AAN4YS14_ASPOZ</name>
<protein>
    <submittedName>
        <fullName evidence="1">Unnamed protein product</fullName>
    </submittedName>
</protein>
<evidence type="ECO:0000313" key="1">
    <source>
        <dbReference type="EMBL" id="GMG35259.1"/>
    </source>
</evidence>